<organism evidence="2 3">
    <name type="scientific">Hymenobacter saemangeumensis</name>
    <dbReference type="NCBI Taxonomy" id="1084522"/>
    <lineage>
        <taxon>Bacteria</taxon>
        <taxon>Pseudomonadati</taxon>
        <taxon>Bacteroidota</taxon>
        <taxon>Cytophagia</taxon>
        <taxon>Cytophagales</taxon>
        <taxon>Hymenobacteraceae</taxon>
        <taxon>Hymenobacter</taxon>
    </lineage>
</organism>
<keyword evidence="1" id="KW-0812">Transmembrane</keyword>
<accession>A0ABP8I499</accession>
<keyword evidence="1" id="KW-1133">Transmembrane helix</keyword>
<keyword evidence="3" id="KW-1185">Reference proteome</keyword>
<gene>
    <name evidence="2" type="ORF">GCM10023185_08850</name>
</gene>
<name>A0ABP8I499_9BACT</name>
<protein>
    <recommendedName>
        <fullName evidence="4">FeoB-associated Cys-rich membrane protein</fullName>
    </recommendedName>
</protein>
<sequence>MQAQYFLIFALFAAALFFIGRRFWRAFFAKSESACPKGCGGGCSTIDVDRLQRTIEAQAARPQA</sequence>
<evidence type="ECO:0000313" key="3">
    <source>
        <dbReference type="Proteomes" id="UP001501153"/>
    </source>
</evidence>
<dbReference type="Proteomes" id="UP001501153">
    <property type="component" value="Unassembled WGS sequence"/>
</dbReference>
<dbReference type="EMBL" id="BAABGZ010000013">
    <property type="protein sequence ID" value="GAA4350795.1"/>
    <property type="molecule type" value="Genomic_DNA"/>
</dbReference>
<dbReference type="RefSeq" id="WP_345234215.1">
    <property type="nucleotide sequence ID" value="NZ_BAABGZ010000013.1"/>
</dbReference>
<evidence type="ECO:0000313" key="2">
    <source>
        <dbReference type="EMBL" id="GAA4350795.1"/>
    </source>
</evidence>
<evidence type="ECO:0000256" key="1">
    <source>
        <dbReference type="SAM" id="Phobius"/>
    </source>
</evidence>
<evidence type="ECO:0008006" key="4">
    <source>
        <dbReference type="Google" id="ProtNLM"/>
    </source>
</evidence>
<proteinExistence type="predicted"/>
<feature type="transmembrane region" description="Helical" evidence="1">
    <location>
        <begin position="6"/>
        <end position="24"/>
    </location>
</feature>
<comment type="caution">
    <text evidence="2">The sequence shown here is derived from an EMBL/GenBank/DDBJ whole genome shotgun (WGS) entry which is preliminary data.</text>
</comment>
<reference evidence="3" key="1">
    <citation type="journal article" date="2019" name="Int. J. Syst. Evol. Microbiol.">
        <title>The Global Catalogue of Microorganisms (GCM) 10K type strain sequencing project: providing services to taxonomists for standard genome sequencing and annotation.</title>
        <authorList>
            <consortium name="The Broad Institute Genomics Platform"/>
            <consortium name="The Broad Institute Genome Sequencing Center for Infectious Disease"/>
            <person name="Wu L."/>
            <person name="Ma J."/>
        </authorList>
    </citation>
    <scope>NUCLEOTIDE SEQUENCE [LARGE SCALE GENOMIC DNA]</scope>
    <source>
        <strain evidence="3">JCM 17923</strain>
    </source>
</reference>
<keyword evidence="1" id="KW-0472">Membrane</keyword>
<dbReference type="Pfam" id="PF12669">
    <property type="entry name" value="FeoB_associated"/>
    <property type="match status" value="1"/>
</dbReference>